<evidence type="ECO:0000259" key="7">
    <source>
        <dbReference type="Pfam" id="PF00892"/>
    </source>
</evidence>
<sequence length="262" mass="27478">MAILLPLARMFGAALTPLRPGRVAIRSALQATAMAIYFGCLAFMPIAQAVAGLFTAPLFVVLFSALFFGERPGLRRLFAVLLGFAGILLALGLDPATVTAWSALPVLAGATYGAGNLVTRQWCAEEGTAALLLGFFLTTALFGALGSVVLWLWPQPVPEGAAGFALRGWVRPEGWFLAMILVQGAGSLLGVGLAIRAYQIASASVVAVFENALLVFATLWAVLLWREVPSPLEAFGLLLVVAAGVLIALRVPPAVPLREQAP</sequence>
<accession>S9SLW1</accession>
<dbReference type="PANTHER" id="PTHR22911:SF6">
    <property type="entry name" value="SOLUTE CARRIER FAMILY 35 MEMBER G1"/>
    <property type="match status" value="1"/>
</dbReference>
<evidence type="ECO:0000256" key="1">
    <source>
        <dbReference type="ARBA" id="ARBA00004141"/>
    </source>
</evidence>
<evidence type="ECO:0000256" key="2">
    <source>
        <dbReference type="ARBA" id="ARBA00009853"/>
    </source>
</evidence>
<dbReference type="SUPFAM" id="SSF103481">
    <property type="entry name" value="Multidrug resistance efflux transporter EmrE"/>
    <property type="match status" value="2"/>
</dbReference>
<feature type="transmembrane region" description="Helical" evidence="6">
    <location>
        <begin position="36"/>
        <end position="69"/>
    </location>
</feature>
<evidence type="ECO:0000256" key="5">
    <source>
        <dbReference type="ARBA" id="ARBA00023136"/>
    </source>
</evidence>
<dbReference type="EMBL" id="AOLV01000007">
    <property type="protein sequence ID" value="EPX87409.1"/>
    <property type="molecule type" value="Genomic_DNA"/>
</dbReference>
<dbReference type="GO" id="GO:0016020">
    <property type="term" value="C:membrane"/>
    <property type="evidence" value="ECO:0007669"/>
    <property type="project" value="UniProtKB-SubCell"/>
</dbReference>
<comment type="similarity">
    <text evidence="2">Belongs to the drug/metabolite transporter (DMT) superfamily. 10 TMS drug/metabolite exporter (DME) (TC 2.A.7.3) family.</text>
</comment>
<organism evidence="8 9">
    <name type="scientific">Rubellimicrobium thermophilum DSM 16684</name>
    <dbReference type="NCBI Taxonomy" id="1123069"/>
    <lineage>
        <taxon>Bacteria</taxon>
        <taxon>Pseudomonadati</taxon>
        <taxon>Pseudomonadota</taxon>
        <taxon>Alphaproteobacteria</taxon>
        <taxon>Rhodobacterales</taxon>
        <taxon>Roseobacteraceae</taxon>
        <taxon>Rubellimicrobium</taxon>
    </lineage>
</organism>
<evidence type="ECO:0000256" key="4">
    <source>
        <dbReference type="ARBA" id="ARBA00022989"/>
    </source>
</evidence>
<dbReference type="Pfam" id="PF00892">
    <property type="entry name" value="EamA"/>
    <property type="match status" value="1"/>
</dbReference>
<comment type="subcellular location">
    <subcellularLocation>
        <location evidence="1">Membrane</location>
        <topology evidence="1">Multi-pass membrane protein</topology>
    </subcellularLocation>
</comment>
<keyword evidence="9" id="KW-1185">Reference proteome</keyword>
<protein>
    <submittedName>
        <fullName evidence="8">EamA-like transporter family</fullName>
    </submittedName>
</protein>
<name>S9SLW1_9RHOB</name>
<evidence type="ECO:0000313" key="9">
    <source>
        <dbReference type="Proteomes" id="UP000015346"/>
    </source>
</evidence>
<feature type="transmembrane region" description="Helical" evidence="6">
    <location>
        <begin position="174"/>
        <end position="198"/>
    </location>
</feature>
<gene>
    <name evidence="8" type="ORF">ruthe_00479</name>
</gene>
<dbReference type="PANTHER" id="PTHR22911">
    <property type="entry name" value="ACYL-MALONYL CONDENSING ENZYME-RELATED"/>
    <property type="match status" value="1"/>
</dbReference>
<evidence type="ECO:0000256" key="3">
    <source>
        <dbReference type="ARBA" id="ARBA00022692"/>
    </source>
</evidence>
<proteinExistence type="inferred from homology"/>
<keyword evidence="4 6" id="KW-1133">Transmembrane helix</keyword>
<feature type="domain" description="EamA" evidence="7">
    <location>
        <begin position="4"/>
        <end position="91"/>
    </location>
</feature>
<feature type="transmembrane region" description="Helical" evidence="6">
    <location>
        <begin position="130"/>
        <end position="154"/>
    </location>
</feature>
<feature type="transmembrane region" description="Helical" evidence="6">
    <location>
        <begin position="99"/>
        <end position="118"/>
    </location>
</feature>
<dbReference type="AlphaFoldDB" id="S9SLW1"/>
<feature type="transmembrane region" description="Helical" evidence="6">
    <location>
        <begin position="76"/>
        <end position="93"/>
    </location>
</feature>
<evidence type="ECO:0000313" key="8">
    <source>
        <dbReference type="EMBL" id="EPX87409.1"/>
    </source>
</evidence>
<dbReference type="InterPro" id="IPR000620">
    <property type="entry name" value="EamA_dom"/>
</dbReference>
<dbReference type="RefSeq" id="WP_021096588.1">
    <property type="nucleotide sequence ID" value="NZ_KE557320.1"/>
</dbReference>
<keyword evidence="3 6" id="KW-0812">Transmembrane</keyword>
<dbReference type="HOGENOM" id="CLU_032828_2_3_5"/>
<evidence type="ECO:0000256" key="6">
    <source>
        <dbReference type="SAM" id="Phobius"/>
    </source>
</evidence>
<dbReference type="STRING" id="1123069.ruthe_00479"/>
<reference evidence="8 9" key="1">
    <citation type="journal article" date="2013" name="Stand. Genomic Sci.">
        <title>Genome sequence of the reddish-pigmented Rubellimicrobium thermophilum type strain (DSM 16684(T)), a member of the Roseobacter clade.</title>
        <authorList>
            <person name="Fiebig A."/>
            <person name="Riedel T."/>
            <person name="Gronow S."/>
            <person name="Petersen J."/>
            <person name="Klenk H.P."/>
            <person name="Goker M."/>
        </authorList>
    </citation>
    <scope>NUCLEOTIDE SEQUENCE [LARGE SCALE GENOMIC DNA]</scope>
    <source>
        <strain evidence="8 9">DSM 16684</strain>
    </source>
</reference>
<dbReference type="Proteomes" id="UP000015346">
    <property type="component" value="Unassembled WGS sequence"/>
</dbReference>
<dbReference type="PATRIC" id="fig|1123069.3.peg.442"/>
<feature type="transmembrane region" description="Helical" evidence="6">
    <location>
        <begin position="205"/>
        <end position="225"/>
    </location>
</feature>
<comment type="caution">
    <text evidence="8">The sequence shown here is derived from an EMBL/GenBank/DDBJ whole genome shotgun (WGS) entry which is preliminary data.</text>
</comment>
<dbReference type="OrthoDB" id="7855875at2"/>
<feature type="transmembrane region" description="Helical" evidence="6">
    <location>
        <begin position="231"/>
        <end position="249"/>
    </location>
</feature>
<keyword evidence="5 6" id="KW-0472">Membrane</keyword>
<dbReference type="InterPro" id="IPR037185">
    <property type="entry name" value="EmrE-like"/>
</dbReference>